<dbReference type="PRINTS" id="PR00463">
    <property type="entry name" value="EP450I"/>
</dbReference>
<gene>
    <name evidence="11" type="ORF">V865_007426</name>
</gene>
<evidence type="ECO:0000256" key="5">
    <source>
        <dbReference type="ARBA" id="ARBA00023002"/>
    </source>
</evidence>
<keyword evidence="12" id="KW-1185">Reference proteome</keyword>
<dbReference type="GO" id="GO:0020037">
    <property type="term" value="F:heme binding"/>
    <property type="evidence" value="ECO:0007669"/>
    <property type="project" value="InterPro"/>
</dbReference>
<proteinExistence type="inferred from homology"/>
<evidence type="ECO:0008006" key="13">
    <source>
        <dbReference type="Google" id="ProtNLM"/>
    </source>
</evidence>
<evidence type="ECO:0000256" key="9">
    <source>
        <dbReference type="RuleBase" id="RU000461"/>
    </source>
</evidence>
<keyword evidence="7 9" id="KW-0503">Monooxygenase</keyword>
<organism evidence="11 12">
    <name type="scientific">Kwoniella europaea PYCC6329</name>
    <dbReference type="NCBI Taxonomy" id="1423913"/>
    <lineage>
        <taxon>Eukaryota</taxon>
        <taxon>Fungi</taxon>
        <taxon>Dikarya</taxon>
        <taxon>Basidiomycota</taxon>
        <taxon>Agaricomycotina</taxon>
        <taxon>Tremellomycetes</taxon>
        <taxon>Tremellales</taxon>
        <taxon>Cryptococcaceae</taxon>
        <taxon>Kwoniella</taxon>
    </lineage>
</organism>
<keyword evidence="4 8" id="KW-0479">Metal-binding</keyword>
<dbReference type="EMBL" id="CP144090">
    <property type="protein sequence ID" value="WWD09303.1"/>
    <property type="molecule type" value="Genomic_DNA"/>
</dbReference>
<evidence type="ECO:0000256" key="4">
    <source>
        <dbReference type="ARBA" id="ARBA00022723"/>
    </source>
</evidence>
<keyword evidence="5 9" id="KW-0560">Oxidoreductase</keyword>
<dbReference type="PRINTS" id="PR00385">
    <property type="entry name" value="P450"/>
</dbReference>
<dbReference type="InterPro" id="IPR001128">
    <property type="entry name" value="Cyt_P450"/>
</dbReference>
<dbReference type="PANTHER" id="PTHR24287">
    <property type="entry name" value="P450, PUTATIVE (EUROFUNG)-RELATED"/>
    <property type="match status" value="1"/>
</dbReference>
<dbReference type="Pfam" id="PF00067">
    <property type="entry name" value="p450"/>
    <property type="match status" value="1"/>
</dbReference>
<keyword evidence="10" id="KW-0812">Transmembrane</keyword>
<dbReference type="GO" id="GO:0005506">
    <property type="term" value="F:iron ion binding"/>
    <property type="evidence" value="ECO:0007669"/>
    <property type="project" value="InterPro"/>
</dbReference>
<evidence type="ECO:0000256" key="7">
    <source>
        <dbReference type="ARBA" id="ARBA00023033"/>
    </source>
</evidence>
<keyword evidence="3 8" id="KW-0349">Heme</keyword>
<dbReference type="InterPro" id="IPR017972">
    <property type="entry name" value="Cyt_P450_CS"/>
</dbReference>
<dbReference type="InterPro" id="IPR036396">
    <property type="entry name" value="Cyt_P450_sf"/>
</dbReference>
<evidence type="ECO:0000256" key="3">
    <source>
        <dbReference type="ARBA" id="ARBA00022617"/>
    </source>
</evidence>
<dbReference type="GO" id="GO:0016705">
    <property type="term" value="F:oxidoreductase activity, acting on paired donors, with incorporation or reduction of molecular oxygen"/>
    <property type="evidence" value="ECO:0007669"/>
    <property type="project" value="InterPro"/>
</dbReference>
<keyword evidence="10" id="KW-0472">Membrane</keyword>
<feature type="binding site" description="axial binding residue" evidence="8">
    <location>
        <position position="506"/>
    </location>
    <ligand>
        <name>heme</name>
        <dbReference type="ChEBI" id="CHEBI:30413"/>
    </ligand>
    <ligandPart>
        <name>Fe</name>
        <dbReference type="ChEBI" id="CHEBI:18248"/>
    </ligandPart>
</feature>
<keyword evidence="6 8" id="KW-0408">Iron</keyword>
<reference evidence="11 12" key="1">
    <citation type="submission" date="2024-01" db="EMBL/GenBank/DDBJ databases">
        <title>Comparative genomics of Cryptococcus and Kwoniella reveals pathogenesis evolution and contrasting modes of karyotype evolution via chromosome fusion or intercentromeric recombination.</title>
        <authorList>
            <person name="Coelho M.A."/>
            <person name="David-Palma M."/>
            <person name="Shea T."/>
            <person name="Bowers K."/>
            <person name="McGinley-Smith S."/>
            <person name="Mohammad A.W."/>
            <person name="Gnirke A."/>
            <person name="Yurkov A.M."/>
            <person name="Nowrousian M."/>
            <person name="Sun S."/>
            <person name="Cuomo C.A."/>
            <person name="Heitman J."/>
        </authorList>
    </citation>
    <scope>NUCLEOTIDE SEQUENCE [LARGE SCALE GENOMIC DNA]</scope>
    <source>
        <strain evidence="11 12">PYCC6329</strain>
    </source>
</reference>
<dbReference type="PANTHER" id="PTHR24287:SF1">
    <property type="entry name" value="P450, PUTATIVE (EUROFUNG)-RELATED"/>
    <property type="match status" value="1"/>
</dbReference>
<evidence type="ECO:0000256" key="1">
    <source>
        <dbReference type="ARBA" id="ARBA00001971"/>
    </source>
</evidence>
<dbReference type="Gene3D" id="1.10.630.10">
    <property type="entry name" value="Cytochrome P450"/>
    <property type="match status" value="1"/>
</dbReference>
<evidence type="ECO:0000256" key="10">
    <source>
        <dbReference type="SAM" id="Phobius"/>
    </source>
</evidence>
<comment type="cofactor">
    <cofactor evidence="1 8">
        <name>heme</name>
        <dbReference type="ChEBI" id="CHEBI:30413"/>
    </cofactor>
</comment>
<evidence type="ECO:0000313" key="11">
    <source>
        <dbReference type="EMBL" id="WWD09303.1"/>
    </source>
</evidence>
<dbReference type="InterPro" id="IPR047146">
    <property type="entry name" value="Cyt_P450_E_CYP52_fungi"/>
</dbReference>
<dbReference type="PROSITE" id="PS51257">
    <property type="entry name" value="PROKAR_LIPOPROTEIN"/>
    <property type="match status" value="1"/>
</dbReference>
<dbReference type="Proteomes" id="UP001358614">
    <property type="component" value="Chromosome 2"/>
</dbReference>
<dbReference type="RefSeq" id="XP_066087270.1">
    <property type="nucleotide sequence ID" value="XM_066231173.1"/>
</dbReference>
<evidence type="ECO:0000256" key="2">
    <source>
        <dbReference type="ARBA" id="ARBA00010617"/>
    </source>
</evidence>
<dbReference type="InterPro" id="IPR002401">
    <property type="entry name" value="Cyt_P450_E_grp-I"/>
</dbReference>
<dbReference type="GO" id="GO:0004497">
    <property type="term" value="F:monooxygenase activity"/>
    <property type="evidence" value="ECO:0007669"/>
    <property type="project" value="UniProtKB-KW"/>
</dbReference>
<name>A0AAX4KU78_9TREE</name>
<dbReference type="SUPFAM" id="SSF48264">
    <property type="entry name" value="Cytochrome P450"/>
    <property type="match status" value="1"/>
</dbReference>
<accession>A0AAX4KU78</accession>
<keyword evidence="10" id="KW-1133">Transmembrane helix</keyword>
<evidence type="ECO:0000313" key="12">
    <source>
        <dbReference type="Proteomes" id="UP001358614"/>
    </source>
</evidence>
<dbReference type="KEGG" id="ker:91106227"/>
<evidence type="ECO:0000256" key="8">
    <source>
        <dbReference type="PIRSR" id="PIRSR602401-1"/>
    </source>
</evidence>
<dbReference type="PROSITE" id="PS00086">
    <property type="entry name" value="CYTOCHROME_P450"/>
    <property type="match status" value="1"/>
</dbReference>
<feature type="transmembrane region" description="Helical" evidence="10">
    <location>
        <begin position="36"/>
        <end position="53"/>
    </location>
</feature>
<protein>
    <recommendedName>
        <fullName evidence="13">Cytochrome P450 monooxygenase pc-2</fullName>
    </recommendedName>
</protein>
<dbReference type="AlphaFoldDB" id="A0AAX4KU78"/>
<dbReference type="GeneID" id="91106227"/>
<feature type="transmembrane region" description="Helical" evidence="10">
    <location>
        <begin position="6"/>
        <end position="29"/>
    </location>
</feature>
<comment type="similarity">
    <text evidence="2 9">Belongs to the cytochrome P450 family.</text>
</comment>
<sequence>MKGSQFLYPALLKTLIVPPLVFSSCLHLFALNQLQAIWKILGYILSFPIIYIIRSHISVYLSSRRARLMGSRDIPRVKGRWPLNLDILVDWAKSGSEEEVARMMVLLQRKWGRTYNTRVLGEDQVISSDPAVLKHVLMDDFDNFVKGEKFKDRAVDFLGDGIFNSDGDRWKFHRSLMRPFFHPAHISPKLFTPSIRAFLDEVPSDGEGFDVQKELGKLALEMAILWMTGEHLSSTTSSTKVGLEGNKDEDEDWAKSKDKLADAMTQAQRIVGKRVKIGTIWPLFELTHDPLLEPMRIIRTFFEPIIERAIKRKHDRQNLIDDDEKQDKDHLHLIDRLVVATDDIKLIEDQLINTLLAARDTLASCLTFCVYVLILHPEVGSKLREEIRSIVIAGEGDGDGEITKDVIRELRYTRAYINEVLRLYPPVPLNIRRTLRPSLLPTSSGGQPMYMPANTSIILAFILMQRDEKVWGDDVNEFKPERWLNDGLGKKEREAFMSWNYGPRMCLGQPFALTVTHTFLILFSRHLDKLSSEGKKLDFAFDSQHENTSIPSLWTTVEGCDGRARGGKDRMWVVADVVLAIKGGLWVRFDPVETRRIDE</sequence>
<evidence type="ECO:0000256" key="6">
    <source>
        <dbReference type="ARBA" id="ARBA00023004"/>
    </source>
</evidence>